<feature type="domain" description="DeoxyPurine in DNA protein A" evidence="1">
    <location>
        <begin position="20"/>
        <end position="274"/>
    </location>
</feature>
<protein>
    <recommendedName>
        <fullName evidence="1">DeoxyPurine in DNA protein A domain-containing protein</fullName>
    </recommendedName>
</protein>
<name>A0A8J3WG24_PLARO</name>
<dbReference type="InterPro" id="IPR055645">
    <property type="entry name" value="DpdA"/>
</dbReference>
<comment type="caution">
    <text evidence="2">The sequence shown here is derived from an EMBL/GenBank/DDBJ whole genome shotgun (WGS) entry which is preliminary data.</text>
</comment>
<sequence>MARPLTGADRDRGRRDMPTLLLGAPEPSWLNREGSIWEGNEHIPLFVSYSRLRRLKRKLPRARGPWALDSSGYMHLRRKKATDPSARWRIEPQQYLDDVRRYIAEIGQLRWIAQQDYMCEEEVRRSTGLTTRDHQRLTIENLLLLLRSLAPELPIVPSLQGWTAGDYRRHRKMYESVGIDLRDEPLVGLGSVCRRQTSIPIHLLIKELAEDGIRLHAYGFGITGLKISGPYLLSSDSQAWSFGARSASLRLPGCTHTTCNYCARAALAWHHEIIGRGLASDTFARAA</sequence>
<organism evidence="2 3">
    <name type="scientific">Planobispora rosea</name>
    <dbReference type="NCBI Taxonomy" id="35762"/>
    <lineage>
        <taxon>Bacteria</taxon>
        <taxon>Bacillati</taxon>
        <taxon>Actinomycetota</taxon>
        <taxon>Actinomycetes</taxon>
        <taxon>Streptosporangiales</taxon>
        <taxon>Streptosporangiaceae</taxon>
        <taxon>Planobispora</taxon>
    </lineage>
</organism>
<evidence type="ECO:0000313" key="3">
    <source>
        <dbReference type="Proteomes" id="UP000655044"/>
    </source>
</evidence>
<evidence type="ECO:0000259" key="1">
    <source>
        <dbReference type="Pfam" id="PF23859"/>
    </source>
</evidence>
<gene>
    <name evidence="2" type="ORF">Pro02_48690</name>
</gene>
<dbReference type="Proteomes" id="UP000655044">
    <property type="component" value="Unassembled WGS sequence"/>
</dbReference>
<dbReference type="EMBL" id="BOOI01000046">
    <property type="protein sequence ID" value="GIH86461.1"/>
    <property type="molecule type" value="Genomic_DNA"/>
</dbReference>
<evidence type="ECO:0000313" key="2">
    <source>
        <dbReference type="EMBL" id="GIH86461.1"/>
    </source>
</evidence>
<accession>A0A8J3WG24</accession>
<dbReference type="AlphaFoldDB" id="A0A8J3WG24"/>
<keyword evidence="3" id="KW-1185">Reference proteome</keyword>
<reference evidence="2" key="1">
    <citation type="submission" date="2021-01" db="EMBL/GenBank/DDBJ databases">
        <title>Whole genome shotgun sequence of Planobispora rosea NBRC 15558.</title>
        <authorList>
            <person name="Komaki H."/>
            <person name="Tamura T."/>
        </authorList>
    </citation>
    <scope>NUCLEOTIDE SEQUENCE</scope>
    <source>
        <strain evidence="2">NBRC 15558</strain>
    </source>
</reference>
<dbReference type="Pfam" id="PF23859">
    <property type="entry name" value="DpdA"/>
    <property type="match status" value="1"/>
</dbReference>
<proteinExistence type="predicted"/>